<protein>
    <recommendedName>
        <fullName evidence="3">HAT C-terminal dimerisation domain-containing protein</fullName>
    </recommendedName>
</protein>
<organism evidence="1 2">
    <name type="scientific">Phytophthora citrophthora</name>
    <dbReference type="NCBI Taxonomy" id="4793"/>
    <lineage>
        <taxon>Eukaryota</taxon>
        <taxon>Sar</taxon>
        <taxon>Stramenopiles</taxon>
        <taxon>Oomycota</taxon>
        <taxon>Peronosporomycetes</taxon>
        <taxon>Peronosporales</taxon>
        <taxon>Peronosporaceae</taxon>
        <taxon>Phytophthora</taxon>
    </lineage>
</organism>
<name>A0AAD9GJ43_9STRA</name>
<keyword evidence="2" id="KW-1185">Reference proteome</keyword>
<dbReference type="AlphaFoldDB" id="A0AAD9GJ43"/>
<dbReference type="EMBL" id="JASMQC010000016">
    <property type="protein sequence ID" value="KAK1939432.1"/>
    <property type="molecule type" value="Genomic_DNA"/>
</dbReference>
<dbReference type="Proteomes" id="UP001259832">
    <property type="component" value="Unassembled WGS sequence"/>
</dbReference>
<evidence type="ECO:0008006" key="3">
    <source>
        <dbReference type="Google" id="ProtNLM"/>
    </source>
</evidence>
<gene>
    <name evidence="1" type="ORF">P3T76_008816</name>
</gene>
<reference evidence="1" key="1">
    <citation type="submission" date="2023-08" db="EMBL/GenBank/DDBJ databases">
        <title>Reference Genome Resource for the Citrus Pathogen Phytophthora citrophthora.</title>
        <authorList>
            <person name="Moller H."/>
            <person name="Coetzee B."/>
            <person name="Rose L.J."/>
            <person name="Van Niekerk J.M."/>
        </authorList>
    </citation>
    <scope>NUCLEOTIDE SEQUENCE</scope>
    <source>
        <strain evidence="1">STE-U-9442</strain>
    </source>
</reference>
<evidence type="ECO:0000313" key="2">
    <source>
        <dbReference type="Proteomes" id="UP001259832"/>
    </source>
</evidence>
<proteinExistence type="predicted"/>
<accession>A0AAD9GJ43</accession>
<sequence>MSEGLKLNWQWCIPHLTNAATKAACGMVSSDDQSKTPAMTALIRRIVKTIYTVKHVEVMGSLFEELCLYGKGGKSPHQLLE</sequence>
<comment type="caution">
    <text evidence="1">The sequence shown here is derived from an EMBL/GenBank/DDBJ whole genome shotgun (WGS) entry which is preliminary data.</text>
</comment>
<evidence type="ECO:0000313" key="1">
    <source>
        <dbReference type="EMBL" id="KAK1939432.1"/>
    </source>
</evidence>